<comment type="caution">
    <text evidence="2">The sequence shown here is derived from an EMBL/GenBank/DDBJ whole genome shotgun (WGS) entry which is preliminary data.</text>
</comment>
<dbReference type="Proteomes" id="UP000005555">
    <property type="component" value="Unassembled WGS sequence"/>
</dbReference>
<sequence>MVAWIWLAAAALYLVFLYWYINWSGPIAADEIDGYLDYFSAGSGAQYTDVEVLRRFLEEDDGKEFVMQNFVSLHGGKISHPVSGEQVSPKEVIGGYFKPFSKALFKRAGHPVFMARKVGGYIDSWNVDGDPQWAATAMMRYRCRRDLIELASDQRFAAIHVFKTSAIEKTVSFPVQINMSVFLRPRLYVPMGLIWVASMAHFVAVIL</sequence>
<proteinExistence type="predicted"/>
<keyword evidence="1" id="KW-1133">Transmembrane helix</keyword>
<keyword evidence="3" id="KW-1185">Reference proteome</keyword>
<evidence type="ECO:0000256" key="1">
    <source>
        <dbReference type="SAM" id="Phobius"/>
    </source>
</evidence>
<reference evidence="2 3" key="1">
    <citation type="submission" date="2006-03" db="EMBL/GenBank/DDBJ databases">
        <authorList>
            <person name="Giovannoni S.J."/>
            <person name="Cho J.-C."/>
            <person name="Ferriera S."/>
            <person name="Johnson J."/>
            <person name="Kravitz S."/>
            <person name="Halpern A."/>
            <person name="Remington K."/>
            <person name="Beeson K."/>
            <person name="Tran B."/>
            <person name="Rogers Y.-H."/>
            <person name="Friedman R."/>
            <person name="Venter J.C."/>
        </authorList>
    </citation>
    <scope>NUCLEOTIDE SEQUENCE [LARGE SCALE GENOMIC DNA]</scope>
    <source>
        <strain evidence="2 3">HTCC2207</strain>
    </source>
</reference>
<gene>
    <name evidence="2" type="ORF">GB2207_00550</name>
</gene>
<feature type="transmembrane region" description="Helical" evidence="1">
    <location>
        <begin position="6"/>
        <end position="23"/>
    </location>
</feature>
<dbReference type="OrthoDB" id="8911774at2"/>
<keyword evidence="1" id="KW-0812">Transmembrane</keyword>
<feature type="transmembrane region" description="Helical" evidence="1">
    <location>
        <begin position="187"/>
        <end position="206"/>
    </location>
</feature>
<protein>
    <submittedName>
        <fullName evidence="2">Uncharacterized protein</fullName>
    </submittedName>
</protein>
<organism evidence="2 3">
    <name type="scientific">gamma proteobacterium HTCC2207</name>
    <dbReference type="NCBI Taxonomy" id="314287"/>
    <lineage>
        <taxon>Bacteria</taxon>
        <taxon>Pseudomonadati</taxon>
        <taxon>Pseudomonadota</taxon>
        <taxon>Gammaproteobacteria</taxon>
        <taxon>Cellvibrionales</taxon>
        <taxon>Porticoccaceae</taxon>
        <taxon>SAR92 clade</taxon>
    </lineage>
</organism>
<dbReference type="Gene3D" id="3.30.70.100">
    <property type="match status" value="1"/>
</dbReference>
<dbReference type="eggNOG" id="ENOG5033W8F">
    <property type="taxonomic scope" value="Bacteria"/>
</dbReference>
<evidence type="ECO:0000313" key="3">
    <source>
        <dbReference type="Proteomes" id="UP000005555"/>
    </source>
</evidence>
<dbReference type="HOGENOM" id="CLU_111042_0_0_6"/>
<name>Q1YQ26_9GAMM</name>
<dbReference type="EMBL" id="AAPI01000007">
    <property type="protein sequence ID" value="EAS46417.1"/>
    <property type="molecule type" value="Genomic_DNA"/>
</dbReference>
<evidence type="ECO:0000313" key="2">
    <source>
        <dbReference type="EMBL" id="EAS46417.1"/>
    </source>
</evidence>
<dbReference type="STRING" id="314287.GB2207_00550"/>
<dbReference type="AlphaFoldDB" id="Q1YQ26"/>
<accession>Q1YQ26</accession>
<keyword evidence="1" id="KW-0472">Membrane</keyword>